<dbReference type="GeneID" id="54291780"/>
<evidence type="ECO:0000259" key="5">
    <source>
        <dbReference type="SMART" id="SM00385"/>
    </source>
</evidence>
<proteinExistence type="inferred from homology"/>
<accession>A0A6A5XBY3</accession>
<dbReference type="PANTHER" id="PTHR10026">
    <property type="entry name" value="CYCLIN"/>
    <property type="match status" value="1"/>
</dbReference>
<keyword evidence="3" id="KW-0195">Cyclin</keyword>
<dbReference type="FunFam" id="1.10.472.10:FF:000073">
    <property type="entry name" value="C-type cyclin"/>
    <property type="match status" value="1"/>
</dbReference>
<sequence>MAPVASEDRVGPHPSYIEVAKSYILQSRVQKCLDDINMTEAREDNVRLQGVAWIDNVRRALQLPVRTFNTAVVYYHKFRLWHSDNEYNWADAAAAALFTACKIEDTLKKSRDILCANWNLKVTASERLSPDDPRFETHSKLIIGLERLMLESASFDFRNRYPQKVLVKIARSVDFDKEREGKTAWNASIDLYRTLAPLKQTGTTMAVACVELAAKLHEQDRMTDSSEVLVDYKRWSTSRAEVMETLLDLLDLYTHHRTSTSIGPLYSLETFINIRIALNQEALTADIPRYSSYASNQSPAANGAGKARNGIESTSPLTPATPLTASPAQPNQAPTSAIGIRGQNGTVRFMLDPARAADERAQVDKYHKVEEEEYEVEVPNERERPAGRVR</sequence>
<name>A0A6A5XBY3_9PLEO</name>
<evidence type="ECO:0000313" key="6">
    <source>
        <dbReference type="EMBL" id="KAF2010294.1"/>
    </source>
</evidence>
<dbReference type="InterPro" id="IPR013763">
    <property type="entry name" value="Cyclin-like_dom"/>
</dbReference>
<keyword evidence="7" id="KW-1185">Reference proteome</keyword>
<reference evidence="6" key="1">
    <citation type="journal article" date="2020" name="Stud. Mycol.">
        <title>101 Dothideomycetes genomes: a test case for predicting lifestyles and emergence of pathogens.</title>
        <authorList>
            <person name="Haridas S."/>
            <person name="Albert R."/>
            <person name="Binder M."/>
            <person name="Bloem J."/>
            <person name="Labutti K."/>
            <person name="Salamov A."/>
            <person name="Andreopoulos B."/>
            <person name="Baker S."/>
            <person name="Barry K."/>
            <person name="Bills G."/>
            <person name="Bluhm B."/>
            <person name="Cannon C."/>
            <person name="Castanera R."/>
            <person name="Culley D."/>
            <person name="Daum C."/>
            <person name="Ezra D."/>
            <person name="Gonzalez J."/>
            <person name="Henrissat B."/>
            <person name="Kuo A."/>
            <person name="Liang C."/>
            <person name="Lipzen A."/>
            <person name="Lutzoni F."/>
            <person name="Magnuson J."/>
            <person name="Mondo S."/>
            <person name="Nolan M."/>
            <person name="Ohm R."/>
            <person name="Pangilinan J."/>
            <person name="Park H.-J."/>
            <person name="Ramirez L."/>
            <person name="Alfaro M."/>
            <person name="Sun H."/>
            <person name="Tritt A."/>
            <person name="Yoshinaga Y."/>
            <person name="Zwiers L.-H."/>
            <person name="Turgeon B."/>
            <person name="Goodwin S."/>
            <person name="Spatafora J."/>
            <person name="Crous P."/>
            <person name="Grigoriev I."/>
        </authorList>
    </citation>
    <scope>NUCLEOTIDE SEQUENCE</scope>
    <source>
        <strain evidence="6">CBS 175.79</strain>
    </source>
</reference>
<dbReference type="SMART" id="SM00385">
    <property type="entry name" value="CYCLIN"/>
    <property type="match status" value="1"/>
</dbReference>
<evidence type="ECO:0000256" key="2">
    <source>
        <dbReference type="ARBA" id="ARBA00014912"/>
    </source>
</evidence>
<comment type="similarity">
    <text evidence="1">Belongs to the cyclin family. Cyclin C subfamily.</text>
</comment>
<feature type="compositionally biased region" description="Low complexity" evidence="4">
    <location>
        <begin position="313"/>
        <end position="328"/>
    </location>
</feature>
<feature type="domain" description="Cyclin-like" evidence="5">
    <location>
        <begin position="52"/>
        <end position="151"/>
    </location>
</feature>
<dbReference type="Proteomes" id="UP000799778">
    <property type="component" value="Unassembled WGS sequence"/>
</dbReference>
<evidence type="ECO:0000256" key="1">
    <source>
        <dbReference type="ARBA" id="ARBA00008638"/>
    </source>
</evidence>
<dbReference type="RefSeq" id="XP_033378633.1">
    <property type="nucleotide sequence ID" value="XM_033534383.1"/>
</dbReference>
<dbReference type="OrthoDB" id="4951845at2759"/>
<feature type="compositionally biased region" description="Basic and acidic residues" evidence="4">
    <location>
        <begin position="379"/>
        <end position="390"/>
    </location>
</feature>
<evidence type="ECO:0000313" key="7">
    <source>
        <dbReference type="Proteomes" id="UP000799778"/>
    </source>
</evidence>
<dbReference type="Pfam" id="PF00134">
    <property type="entry name" value="Cyclin_N"/>
    <property type="match status" value="1"/>
</dbReference>
<dbReference type="EMBL" id="ML978076">
    <property type="protein sequence ID" value="KAF2010294.1"/>
    <property type="molecule type" value="Genomic_DNA"/>
</dbReference>
<dbReference type="InterPro" id="IPR043198">
    <property type="entry name" value="Cyclin/Ssn8"/>
</dbReference>
<dbReference type="InterPro" id="IPR036915">
    <property type="entry name" value="Cyclin-like_sf"/>
</dbReference>
<gene>
    <name evidence="6" type="ORF">BU24DRAFT_55244</name>
</gene>
<dbReference type="AlphaFoldDB" id="A0A6A5XBY3"/>
<dbReference type="SUPFAM" id="SSF47954">
    <property type="entry name" value="Cyclin-like"/>
    <property type="match status" value="2"/>
</dbReference>
<evidence type="ECO:0000256" key="3">
    <source>
        <dbReference type="RuleBase" id="RU000383"/>
    </source>
</evidence>
<dbReference type="InterPro" id="IPR006671">
    <property type="entry name" value="Cyclin_N"/>
</dbReference>
<dbReference type="GO" id="GO:0016538">
    <property type="term" value="F:cyclin-dependent protein serine/threonine kinase regulator activity"/>
    <property type="evidence" value="ECO:0007669"/>
    <property type="project" value="InterPro"/>
</dbReference>
<organism evidence="6 7">
    <name type="scientific">Aaosphaeria arxii CBS 175.79</name>
    <dbReference type="NCBI Taxonomy" id="1450172"/>
    <lineage>
        <taxon>Eukaryota</taxon>
        <taxon>Fungi</taxon>
        <taxon>Dikarya</taxon>
        <taxon>Ascomycota</taxon>
        <taxon>Pezizomycotina</taxon>
        <taxon>Dothideomycetes</taxon>
        <taxon>Pleosporomycetidae</taxon>
        <taxon>Pleosporales</taxon>
        <taxon>Pleosporales incertae sedis</taxon>
        <taxon>Aaosphaeria</taxon>
    </lineage>
</organism>
<dbReference type="Gene3D" id="1.10.472.10">
    <property type="entry name" value="Cyclin-like"/>
    <property type="match status" value="2"/>
</dbReference>
<feature type="region of interest" description="Disordered" evidence="4">
    <location>
        <begin position="357"/>
        <end position="390"/>
    </location>
</feature>
<feature type="compositionally biased region" description="Basic and acidic residues" evidence="4">
    <location>
        <begin position="357"/>
        <end position="370"/>
    </location>
</feature>
<protein>
    <recommendedName>
        <fullName evidence="2">RNA polymerase II holoenzyme cyclin-like subunit</fullName>
    </recommendedName>
</protein>
<dbReference type="GO" id="GO:0006357">
    <property type="term" value="P:regulation of transcription by RNA polymerase II"/>
    <property type="evidence" value="ECO:0007669"/>
    <property type="project" value="InterPro"/>
</dbReference>
<evidence type="ECO:0000256" key="4">
    <source>
        <dbReference type="SAM" id="MobiDB-lite"/>
    </source>
</evidence>
<feature type="region of interest" description="Disordered" evidence="4">
    <location>
        <begin position="295"/>
        <end position="341"/>
    </location>
</feature>